<protein>
    <submittedName>
        <fullName evidence="4">Universal stress protein</fullName>
    </submittedName>
</protein>
<feature type="domain" description="UspA" evidence="3">
    <location>
        <begin position="192"/>
        <end position="339"/>
    </location>
</feature>
<name>A0ABV0J3S7_9CYAN</name>
<evidence type="ECO:0000256" key="2">
    <source>
        <dbReference type="SAM" id="MobiDB-lite"/>
    </source>
</evidence>
<accession>A0ABV0J3S7</accession>
<sequence length="360" mass="39109">MPSTTSPLLPPLLLATDGSTSAGTAQRLLLPVIQLFSQLPPEADRQTWLDILTVQPWPAGMRPRLPALSRKPTAETRTPEAEPELTSPLPLPEVENGHRADLNPNDLFAQIKAEMPLDRKIAYQSREGRPATEILNHARTIQAGLIAVGHRGVGGSRELLLGSVSSAIARYATCHVLVARGLPEAPTLQPKWHHVLLAVNGSQSTKQAIALTRQLIPAGIQRVTILCAQTPLNPHYLFGPFATPTPNWQLTQSLQQAQKEQSEQIIQKAQEKLAGANVAITSLIQTGEPGPIICQIAQQQQADVIILGSDRHPAFRNIRLTATGDYVLHHAPCPILLCRTARLETETNLGSEAEISREEA</sequence>
<dbReference type="SUPFAM" id="SSF52402">
    <property type="entry name" value="Adenine nucleotide alpha hydrolases-like"/>
    <property type="match status" value="2"/>
</dbReference>
<evidence type="ECO:0000259" key="3">
    <source>
        <dbReference type="Pfam" id="PF00582"/>
    </source>
</evidence>
<dbReference type="RefSeq" id="WP_190433585.1">
    <property type="nucleotide sequence ID" value="NZ_JAMPKM010000002.1"/>
</dbReference>
<dbReference type="Proteomes" id="UP001464891">
    <property type="component" value="Unassembled WGS sequence"/>
</dbReference>
<dbReference type="PRINTS" id="PR01438">
    <property type="entry name" value="UNVRSLSTRESS"/>
</dbReference>
<dbReference type="CDD" id="cd00293">
    <property type="entry name" value="USP-like"/>
    <property type="match status" value="2"/>
</dbReference>
<reference evidence="4 5" key="1">
    <citation type="submission" date="2022-04" db="EMBL/GenBank/DDBJ databases">
        <title>Positive selection, recombination, and allopatry shape intraspecific diversity of widespread and dominant cyanobacteria.</title>
        <authorList>
            <person name="Wei J."/>
            <person name="Shu W."/>
            <person name="Hu C."/>
        </authorList>
    </citation>
    <scope>NUCLEOTIDE SEQUENCE [LARGE SCALE GENOMIC DNA]</scope>
    <source>
        <strain evidence="4 5">GB2-A4</strain>
    </source>
</reference>
<dbReference type="Gene3D" id="3.40.50.620">
    <property type="entry name" value="HUPs"/>
    <property type="match status" value="2"/>
</dbReference>
<dbReference type="InterPro" id="IPR014729">
    <property type="entry name" value="Rossmann-like_a/b/a_fold"/>
</dbReference>
<dbReference type="Pfam" id="PF00582">
    <property type="entry name" value="Usp"/>
    <property type="match status" value="2"/>
</dbReference>
<dbReference type="PANTHER" id="PTHR46268">
    <property type="entry name" value="STRESS RESPONSE PROTEIN NHAX"/>
    <property type="match status" value="1"/>
</dbReference>
<keyword evidence="5" id="KW-1185">Reference proteome</keyword>
<proteinExistence type="inferred from homology"/>
<evidence type="ECO:0000313" key="5">
    <source>
        <dbReference type="Proteomes" id="UP001464891"/>
    </source>
</evidence>
<dbReference type="InterPro" id="IPR006015">
    <property type="entry name" value="Universal_stress_UspA"/>
</dbReference>
<organism evidence="4 5">
    <name type="scientific">Trichocoleus desertorum GB2-A4</name>
    <dbReference type="NCBI Taxonomy" id="2933944"/>
    <lineage>
        <taxon>Bacteria</taxon>
        <taxon>Bacillati</taxon>
        <taxon>Cyanobacteriota</taxon>
        <taxon>Cyanophyceae</taxon>
        <taxon>Leptolyngbyales</taxon>
        <taxon>Trichocoleusaceae</taxon>
        <taxon>Trichocoleus</taxon>
    </lineage>
</organism>
<evidence type="ECO:0000313" key="4">
    <source>
        <dbReference type="EMBL" id="MEP0816304.1"/>
    </source>
</evidence>
<comment type="similarity">
    <text evidence="1">Belongs to the universal stress protein A family.</text>
</comment>
<dbReference type="InterPro" id="IPR006016">
    <property type="entry name" value="UspA"/>
</dbReference>
<feature type="domain" description="UspA" evidence="3">
    <location>
        <begin position="86"/>
        <end position="180"/>
    </location>
</feature>
<feature type="region of interest" description="Disordered" evidence="2">
    <location>
        <begin position="62"/>
        <end position="97"/>
    </location>
</feature>
<dbReference type="PANTHER" id="PTHR46268:SF6">
    <property type="entry name" value="UNIVERSAL STRESS PROTEIN UP12"/>
    <property type="match status" value="1"/>
</dbReference>
<dbReference type="EMBL" id="JAMPKM010000002">
    <property type="protein sequence ID" value="MEP0816304.1"/>
    <property type="molecule type" value="Genomic_DNA"/>
</dbReference>
<comment type="caution">
    <text evidence="4">The sequence shown here is derived from an EMBL/GenBank/DDBJ whole genome shotgun (WGS) entry which is preliminary data.</text>
</comment>
<evidence type="ECO:0000256" key="1">
    <source>
        <dbReference type="ARBA" id="ARBA00008791"/>
    </source>
</evidence>
<gene>
    <name evidence="4" type="ORF">NC998_04250</name>
</gene>
<feature type="compositionally biased region" description="Low complexity" evidence="2">
    <location>
        <begin position="84"/>
        <end position="94"/>
    </location>
</feature>